<dbReference type="AlphaFoldDB" id="A0A0M4FJU2"/>
<dbReference type="InterPro" id="IPR001910">
    <property type="entry name" value="Inosine/uridine_hydrolase_dom"/>
</dbReference>
<gene>
    <name evidence="4" type="ORF">AM592_19320</name>
</gene>
<proteinExistence type="predicted"/>
<dbReference type="SUPFAM" id="SSF53590">
    <property type="entry name" value="Nucleoside hydrolase"/>
    <property type="match status" value="1"/>
</dbReference>
<reference evidence="4 5" key="2">
    <citation type="journal article" date="2016" name="Int. J. Syst. Evol. Microbiol.">
        <title>Bacillus gobiensis sp. nov., isolated from a soil sample.</title>
        <authorList>
            <person name="Liu B."/>
            <person name="Liu G.H."/>
            <person name="Cetin S."/>
            <person name="Schumann P."/>
            <person name="Pan Z.Z."/>
            <person name="Chen Q.Q."/>
        </authorList>
    </citation>
    <scope>NUCLEOTIDE SEQUENCE [LARGE SCALE GENOMIC DNA]</scope>
    <source>
        <strain evidence="4 5">FJAT-4402</strain>
    </source>
</reference>
<dbReference type="GO" id="GO:0006152">
    <property type="term" value="P:purine nucleoside catabolic process"/>
    <property type="evidence" value="ECO:0007669"/>
    <property type="project" value="TreeGrafter"/>
</dbReference>
<dbReference type="InterPro" id="IPR036452">
    <property type="entry name" value="Ribo_hydro-like"/>
</dbReference>
<dbReference type="PATRIC" id="fig|1441095.3.peg.4267"/>
<dbReference type="Pfam" id="PF01156">
    <property type="entry name" value="IU_nuc_hydro"/>
    <property type="match status" value="1"/>
</dbReference>
<dbReference type="GO" id="GO:0005829">
    <property type="term" value="C:cytosol"/>
    <property type="evidence" value="ECO:0007669"/>
    <property type="project" value="TreeGrafter"/>
</dbReference>
<dbReference type="GO" id="GO:0008477">
    <property type="term" value="F:purine nucleosidase activity"/>
    <property type="evidence" value="ECO:0007669"/>
    <property type="project" value="TreeGrafter"/>
</dbReference>
<dbReference type="CDD" id="cd02650">
    <property type="entry name" value="nuc_hydro_CaPnhB"/>
    <property type="match status" value="1"/>
</dbReference>
<reference evidence="5" key="1">
    <citation type="submission" date="2015-08" db="EMBL/GenBank/DDBJ databases">
        <title>Genome sequencing project for genomic taxonomy and phylogenomics of Bacillus-like bacteria.</title>
        <authorList>
            <person name="Liu B."/>
            <person name="Wang J."/>
            <person name="Zhu Y."/>
            <person name="Liu G."/>
            <person name="Chen Q."/>
            <person name="Chen Z."/>
            <person name="Lan J."/>
            <person name="Che J."/>
            <person name="Ge C."/>
            <person name="Shi H."/>
            <person name="Pan Z."/>
            <person name="Liu X."/>
        </authorList>
    </citation>
    <scope>NUCLEOTIDE SEQUENCE [LARGE SCALE GENOMIC DNA]</scope>
    <source>
        <strain evidence="5">FJAT-4402</strain>
    </source>
</reference>
<keyword evidence="2" id="KW-0326">Glycosidase</keyword>
<dbReference type="Proteomes" id="UP000067625">
    <property type="component" value="Chromosome"/>
</dbReference>
<dbReference type="EMBL" id="CP012600">
    <property type="protein sequence ID" value="ALC83449.1"/>
    <property type="molecule type" value="Genomic_DNA"/>
</dbReference>
<keyword evidence="1 4" id="KW-0378">Hydrolase</keyword>
<evidence type="ECO:0000256" key="1">
    <source>
        <dbReference type="ARBA" id="ARBA00022801"/>
    </source>
</evidence>
<dbReference type="PANTHER" id="PTHR12304">
    <property type="entry name" value="INOSINE-URIDINE PREFERRING NUCLEOSIDE HYDROLASE"/>
    <property type="match status" value="1"/>
</dbReference>
<sequence length="309" mass="34364">MVKIILDCDTGIDDALAIGYAINSPEIELLGITACYGMAPVDYTFRNTKTILSMLNSNVGVWRGSEKPLILEKEYDGKIHGMDGLGNMLGSVKEYDLEDCPSTHAVDYIIEQIHKFKKELTLVVTGPLTNLAKAVKKDPEIVQLVGRVVTMGGALTTPGNVSKYAEANYRIDPHAADFVFKSDLPITMVGLDVTRKTLLTEEDVGKWRSKDTEVSGFFADFTQFYLDAYKELHPYLKGCALHDPLAVGVAKFPDLVKTIPIHIQIDTEEDGIGRTIEDLYRKTPDTPNTEVCIQVDTEKFMNDFFKCII</sequence>
<accession>A0A0M4FJU2</accession>
<organism evidence="4 5">
    <name type="scientific">Bacillus gobiensis</name>
    <dbReference type="NCBI Taxonomy" id="1441095"/>
    <lineage>
        <taxon>Bacteria</taxon>
        <taxon>Bacillati</taxon>
        <taxon>Bacillota</taxon>
        <taxon>Bacilli</taxon>
        <taxon>Bacillales</taxon>
        <taxon>Bacillaceae</taxon>
        <taxon>Bacillus</taxon>
    </lineage>
</organism>
<evidence type="ECO:0000313" key="5">
    <source>
        <dbReference type="Proteomes" id="UP000067625"/>
    </source>
</evidence>
<dbReference type="OrthoDB" id="9797882at2"/>
<protein>
    <submittedName>
        <fullName evidence="4">Nucleoside hydrolase</fullName>
    </submittedName>
</protein>
<evidence type="ECO:0000256" key="2">
    <source>
        <dbReference type="ARBA" id="ARBA00023295"/>
    </source>
</evidence>
<evidence type="ECO:0000313" key="4">
    <source>
        <dbReference type="EMBL" id="ALC83449.1"/>
    </source>
</evidence>
<feature type="domain" description="Inosine/uridine-preferring nucleoside hydrolase" evidence="3">
    <location>
        <begin position="4"/>
        <end position="301"/>
    </location>
</feature>
<dbReference type="PANTHER" id="PTHR12304:SF4">
    <property type="entry name" value="URIDINE NUCLEOSIDASE"/>
    <property type="match status" value="1"/>
</dbReference>
<name>A0A0M4FJU2_9BACI</name>
<dbReference type="RefSeq" id="WP_053605297.1">
    <property type="nucleotide sequence ID" value="NZ_CP012600.1"/>
</dbReference>
<evidence type="ECO:0000259" key="3">
    <source>
        <dbReference type="Pfam" id="PF01156"/>
    </source>
</evidence>
<dbReference type="InterPro" id="IPR023186">
    <property type="entry name" value="IUNH"/>
</dbReference>
<dbReference type="STRING" id="1441095.AM592_19320"/>
<keyword evidence="5" id="KW-1185">Reference proteome</keyword>
<dbReference type="Gene3D" id="3.90.245.10">
    <property type="entry name" value="Ribonucleoside hydrolase-like"/>
    <property type="match status" value="1"/>
</dbReference>